<gene>
    <name evidence="8" type="ORF">RHSIM_Rhsim04G0138600</name>
</gene>
<evidence type="ECO:0000259" key="7">
    <source>
        <dbReference type="PROSITE" id="PS51767"/>
    </source>
</evidence>
<dbReference type="EMBL" id="WJXA01000004">
    <property type="protein sequence ID" value="KAF7146343.1"/>
    <property type="molecule type" value="Genomic_DNA"/>
</dbReference>
<dbReference type="PANTHER" id="PTHR13683:SF875">
    <property type="entry name" value="EUKARYOTIC ASPARTYL PROTEASE FAMILY PROTEIN"/>
    <property type="match status" value="1"/>
</dbReference>
<feature type="domain" description="Peptidase A1" evidence="7">
    <location>
        <begin position="74"/>
        <end position="425"/>
    </location>
</feature>
<dbReference type="CDD" id="cd05476">
    <property type="entry name" value="pepsin_A_like_plant"/>
    <property type="match status" value="1"/>
</dbReference>
<dbReference type="InterPro" id="IPR032799">
    <property type="entry name" value="TAXi_C"/>
</dbReference>
<dbReference type="InterPro" id="IPR034161">
    <property type="entry name" value="Pepsin-like_plant"/>
</dbReference>
<name>A0A834H3K1_RHOSS</name>
<dbReference type="Pfam" id="PF14541">
    <property type="entry name" value="TAXi_C"/>
    <property type="match status" value="1"/>
</dbReference>
<feature type="active site" evidence="6">
    <location>
        <position position="310"/>
    </location>
</feature>
<dbReference type="PROSITE" id="PS51767">
    <property type="entry name" value="PEPTIDASE_A1"/>
    <property type="match status" value="1"/>
</dbReference>
<evidence type="ECO:0000313" key="9">
    <source>
        <dbReference type="Proteomes" id="UP000626092"/>
    </source>
</evidence>
<dbReference type="GO" id="GO:0006508">
    <property type="term" value="P:proteolysis"/>
    <property type="evidence" value="ECO:0007669"/>
    <property type="project" value="UniProtKB-KW"/>
</dbReference>
<dbReference type="OrthoDB" id="2747330at2759"/>
<dbReference type="SUPFAM" id="SSF50630">
    <property type="entry name" value="Acid proteases"/>
    <property type="match status" value="1"/>
</dbReference>
<sequence length="557" mass="59792">MRLYVFTTAVAYGGGLPAGFLSLERAFPANETVELEVLRARDRARHGRLLQGGVGGVVDFSVLGTSDPFLVGLYYTKVKLGSPPKEFMVQIDTGSDVLWVTCSSCNNCPQSSGLGIELSFFDAASSTTGSLVSCSDPICSSIVQTAAADCSEPRHQCSYSFQYGDLSGTSGFYVADLFYFDTIMEASLVANSSAEVVFGCSTYQSGDLIKTDRAIDGIFGFGQQDLSVISQLSSRGITPRVFSHCLKGEGNGGGILVLGEILDPTIVYSPLVPSQPHYNLYLRSIAVNGQLLPVDPAVFATSNNRGTIVDSGTTLAYLVEEAYDPFVMAITASVSQSATPIISNGHQCYLLPASVNEIFPPVALNFAGGASMGLRPEDYLVHYGFLVSSQTCLVTDGAALWCMGFQKSQNQAVTILGGPPTLAFVGSKCSEDLTPERLYGRVPTMDAFFTALKANERQGLVALSSSPVMRKLLFVILQYLVLKDKIFVYDLDHQRLGWASYDCSLSVNVSVTPRKDGFLDAGLLSMSSSSTNTLFKLISTFISHLVHITLFIGFLLL</sequence>
<protein>
    <recommendedName>
        <fullName evidence="7">Peptidase A1 domain-containing protein</fullName>
    </recommendedName>
</protein>
<keyword evidence="2" id="KW-0645">Protease</keyword>
<accession>A0A834H3K1</accession>
<keyword evidence="5" id="KW-0325">Glycoprotein</keyword>
<keyword evidence="3" id="KW-0064">Aspartyl protease</keyword>
<dbReference type="InterPro" id="IPR021109">
    <property type="entry name" value="Peptidase_aspartic_dom_sf"/>
</dbReference>
<dbReference type="FunFam" id="2.40.70.10:FF:000020">
    <property type="entry name" value="Aspartic proteinase-like protein 2"/>
    <property type="match status" value="1"/>
</dbReference>
<proteinExistence type="inferred from homology"/>
<dbReference type="GO" id="GO:0004190">
    <property type="term" value="F:aspartic-type endopeptidase activity"/>
    <property type="evidence" value="ECO:0007669"/>
    <property type="project" value="UniProtKB-KW"/>
</dbReference>
<keyword evidence="9" id="KW-1185">Reference proteome</keyword>
<evidence type="ECO:0000256" key="6">
    <source>
        <dbReference type="PIRSR" id="PIRSR601461-1"/>
    </source>
</evidence>
<evidence type="ECO:0000256" key="1">
    <source>
        <dbReference type="ARBA" id="ARBA00007447"/>
    </source>
</evidence>
<dbReference type="InterPro" id="IPR032861">
    <property type="entry name" value="TAXi_N"/>
</dbReference>
<evidence type="ECO:0000313" key="8">
    <source>
        <dbReference type="EMBL" id="KAF7146343.1"/>
    </source>
</evidence>
<organism evidence="8 9">
    <name type="scientific">Rhododendron simsii</name>
    <name type="common">Sims's rhododendron</name>
    <dbReference type="NCBI Taxonomy" id="118357"/>
    <lineage>
        <taxon>Eukaryota</taxon>
        <taxon>Viridiplantae</taxon>
        <taxon>Streptophyta</taxon>
        <taxon>Embryophyta</taxon>
        <taxon>Tracheophyta</taxon>
        <taxon>Spermatophyta</taxon>
        <taxon>Magnoliopsida</taxon>
        <taxon>eudicotyledons</taxon>
        <taxon>Gunneridae</taxon>
        <taxon>Pentapetalae</taxon>
        <taxon>asterids</taxon>
        <taxon>Ericales</taxon>
        <taxon>Ericaceae</taxon>
        <taxon>Ericoideae</taxon>
        <taxon>Rhodoreae</taxon>
        <taxon>Rhododendron</taxon>
    </lineage>
</organism>
<evidence type="ECO:0000256" key="5">
    <source>
        <dbReference type="ARBA" id="ARBA00023180"/>
    </source>
</evidence>
<dbReference type="PRINTS" id="PR00792">
    <property type="entry name" value="PEPSIN"/>
</dbReference>
<dbReference type="InterPro" id="IPR001461">
    <property type="entry name" value="Aspartic_peptidase_A1"/>
</dbReference>
<dbReference type="PANTHER" id="PTHR13683">
    <property type="entry name" value="ASPARTYL PROTEASES"/>
    <property type="match status" value="1"/>
</dbReference>
<evidence type="ECO:0000256" key="2">
    <source>
        <dbReference type="ARBA" id="ARBA00022670"/>
    </source>
</evidence>
<evidence type="ECO:0000256" key="4">
    <source>
        <dbReference type="ARBA" id="ARBA00022801"/>
    </source>
</evidence>
<reference evidence="8" key="1">
    <citation type="submission" date="2019-11" db="EMBL/GenBank/DDBJ databases">
        <authorList>
            <person name="Liu Y."/>
            <person name="Hou J."/>
            <person name="Li T.-Q."/>
            <person name="Guan C.-H."/>
            <person name="Wu X."/>
            <person name="Wu H.-Z."/>
            <person name="Ling F."/>
            <person name="Zhang R."/>
            <person name="Shi X.-G."/>
            <person name="Ren J.-P."/>
            <person name="Chen E.-F."/>
            <person name="Sun J.-M."/>
        </authorList>
    </citation>
    <scope>NUCLEOTIDE SEQUENCE</scope>
    <source>
        <strain evidence="8">Adult_tree_wgs_1</strain>
        <tissue evidence="8">Leaves</tissue>
    </source>
</reference>
<comment type="similarity">
    <text evidence="1">Belongs to the peptidase A1 family.</text>
</comment>
<evidence type="ECO:0000256" key="3">
    <source>
        <dbReference type="ARBA" id="ARBA00022750"/>
    </source>
</evidence>
<dbReference type="AlphaFoldDB" id="A0A834H3K1"/>
<dbReference type="Pfam" id="PF14543">
    <property type="entry name" value="TAXi_N"/>
    <property type="match status" value="1"/>
</dbReference>
<dbReference type="InterPro" id="IPR033121">
    <property type="entry name" value="PEPTIDASE_A1"/>
</dbReference>
<dbReference type="Gene3D" id="2.40.70.10">
    <property type="entry name" value="Acid Proteases"/>
    <property type="match status" value="2"/>
</dbReference>
<comment type="caution">
    <text evidence="8">The sequence shown here is derived from an EMBL/GenBank/DDBJ whole genome shotgun (WGS) entry which is preliminary data.</text>
</comment>
<feature type="active site" evidence="6">
    <location>
        <position position="92"/>
    </location>
</feature>
<dbReference type="FunFam" id="2.40.70.10:FF:000018">
    <property type="entry name" value="Aspartic proteinase-like protein 2"/>
    <property type="match status" value="1"/>
</dbReference>
<keyword evidence="4" id="KW-0378">Hydrolase</keyword>
<dbReference type="Proteomes" id="UP000626092">
    <property type="component" value="Unassembled WGS sequence"/>
</dbReference>